<name>A0A0D0C3W8_9AGAR</name>
<dbReference type="PANTHER" id="PTHR28058">
    <property type="entry name" value="37S RIBOSOMAL PROTEIN MRP51, MITOCHONDRIAL"/>
    <property type="match status" value="1"/>
</dbReference>
<gene>
    <name evidence="2" type="ORF">GYMLUDRAFT_260077</name>
</gene>
<protein>
    <submittedName>
        <fullName evidence="2">Uncharacterized protein</fullName>
    </submittedName>
</protein>
<feature type="compositionally biased region" description="Basic and acidic residues" evidence="1">
    <location>
        <begin position="561"/>
        <end position="577"/>
    </location>
</feature>
<dbReference type="PANTHER" id="PTHR28058:SF1">
    <property type="entry name" value="SMALL RIBOSOMAL SUBUNIT PROTEIN BS1M"/>
    <property type="match status" value="1"/>
</dbReference>
<dbReference type="Proteomes" id="UP000053593">
    <property type="component" value="Unassembled WGS sequence"/>
</dbReference>
<proteinExistence type="predicted"/>
<dbReference type="HOGENOM" id="CLU_036734_0_0_1"/>
<evidence type="ECO:0000313" key="2">
    <source>
        <dbReference type="EMBL" id="KIK62861.1"/>
    </source>
</evidence>
<dbReference type="InterPro" id="IPR016712">
    <property type="entry name" value="Rbsml_bS1m-like"/>
</dbReference>
<evidence type="ECO:0000256" key="1">
    <source>
        <dbReference type="SAM" id="MobiDB-lite"/>
    </source>
</evidence>
<feature type="compositionally biased region" description="Low complexity" evidence="1">
    <location>
        <begin position="535"/>
        <end position="556"/>
    </location>
</feature>
<dbReference type="AlphaFoldDB" id="A0A0D0C3W8"/>
<accession>A0A0D0C3W8</accession>
<sequence>MASTSVAVAKTAAGPAVKVHPPASPFAALLRRSRFATFDPKIRQTYSTPPSHAARGSWGLKRPLALRRRNAFISLPAPFEHRAQFIEWTRAEDEVRFIRRFEEMQVRPRMTPKTPWSKTVGLKNSTNWLIDSEFAHRYEGPEAEEPDAFLLQEEAQKAQEARSTLQKKTSVDASLEEYGNAGQGNYGHRRALKSSTSYKKVSPNIDAMLPHEFDAYVRRLRHLRPKFQEYLRSHVVEEKRNLQKLQQNLDTLDRESTRDPTKKLDASNVRSIIEDTRKDALHPSTNLYQLAQMPDVSFHRRFIEDHTESQFADNTNSNGVVIEQRPHQVGGLLYSHPSLLHSQIFSTPQPGIILQNAHDITAPTHTVFIASFGGLSPTIAEQHRGDKTPLLNHNSTEGVKRENIKRSVAKMRLYPGTVSLERPPTSVAEDASLTGGLEDVKLYSQAMVAGSQVMFSQSNPYKPGTMEYVALQPVTGKGERGSGGGMAPTSSGTTPLMTPITRKMNRSGALSYPGTVNVRTSREESLTRWRSKSWAKNVANKSGGAGAGASLSVGKGNSQGKGKDAGEGKGKGSEEGARSGAGAGEENGQQPDLFKTLRTLI</sequence>
<dbReference type="Pfam" id="PF11709">
    <property type="entry name" value="Mit_ribos_Mrp51"/>
    <property type="match status" value="1"/>
</dbReference>
<keyword evidence="3" id="KW-1185">Reference proteome</keyword>
<feature type="region of interest" description="Disordered" evidence="1">
    <location>
        <begin position="475"/>
        <end position="601"/>
    </location>
</feature>
<dbReference type="OrthoDB" id="2735536at2759"/>
<dbReference type="EMBL" id="KN834766">
    <property type="protein sequence ID" value="KIK62861.1"/>
    <property type="molecule type" value="Genomic_DNA"/>
</dbReference>
<evidence type="ECO:0000313" key="3">
    <source>
        <dbReference type="Proteomes" id="UP000053593"/>
    </source>
</evidence>
<organism evidence="2 3">
    <name type="scientific">Collybiopsis luxurians FD-317 M1</name>
    <dbReference type="NCBI Taxonomy" id="944289"/>
    <lineage>
        <taxon>Eukaryota</taxon>
        <taxon>Fungi</taxon>
        <taxon>Dikarya</taxon>
        <taxon>Basidiomycota</taxon>
        <taxon>Agaricomycotina</taxon>
        <taxon>Agaricomycetes</taxon>
        <taxon>Agaricomycetidae</taxon>
        <taxon>Agaricales</taxon>
        <taxon>Marasmiineae</taxon>
        <taxon>Omphalotaceae</taxon>
        <taxon>Collybiopsis</taxon>
        <taxon>Collybiopsis luxurians</taxon>
    </lineage>
</organism>
<reference evidence="2 3" key="1">
    <citation type="submission" date="2014-04" db="EMBL/GenBank/DDBJ databases">
        <title>Evolutionary Origins and Diversification of the Mycorrhizal Mutualists.</title>
        <authorList>
            <consortium name="DOE Joint Genome Institute"/>
            <consortium name="Mycorrhizal Genomics Consortium"/>
            <person name="Kohler A."/>
            <person name="Kuo A."/>
            <person name="Nagy L.G."/>
            <person name="Floudas D."/>
            <person name="Copeland A."/>
            <person name="Barry K.W."/>
            <person name="Cichocki N."/>
            <person name="Veneault-Fourrey C."/>
            <person name="LaButti K."/>
            <person name="Lindquist E.A."/>
            <person name="Lipzen A."/>
            <person name="Lundell T."/>
            <person name="Morin E."/>
            <person name="Murat C."/>
            <person name="Riley R."/>
            <person name="Ohm R."/>
            <person name="Sun H."/>
            <person name="Tunlid A."/>
            <person name="Henrissat B."/>
            <person name="Grigoriev I.V."/>
            <person name="Hibbett D.S."/>
            <person name="Martin F."/>
        </authorList>
    </citation>
    <scope>NUCLEOTIDE SEQUENCE [LARGE SCALE GENOMIC DNA]</scope>
    <source>
        <strain evidence="2 3">FD-317 M1</strain>
    </source>
</reference>